<dbReference type="PROSITE" id="PS51608">
    <property type="entry name" value="SAM_MT_UBIE"/>
    <property type="match status" value="1"/>
</dbReference>
<dbReference type="AlphaFoldDB" id="A0A0C2YZP6"/>
<dbReference type="InterPro" id="IPR029063">
    <property type="entry name" value="SAM-dependent_MTases_sf"/>
</dbReference>
<dbReference type="NCBIfam" id="NF001244">
    <property type="entry name" value="PRK00216.1-5"/>
    <property type="match status" value="1"/>
</dbReference>
<dbReference type="Proteomes" id="UP000031971">
    <property type="component" value="Unassembled WGS sequence"/>
</dbReference>
<evidence type="ECO:0000256" key="6">
    <source>
        <dbReference type="HAMAP-Rule" id="MF_01813"/>
    </source>
</evidence>
<keyword evidence="4 6" id="KW-0831">Ubiquinone biosynthesis</keyword>
<comment type="pathway">
    <text evidence="6">Cofactor biosynthesis; ubiquinone biosynthesis.</text>
</comment>
<dbReference type="InterPro" id="IPR023576">
    <property type="entry name" value="UbiE/COQ5_MeTrFase_CS"/>
</dbReference>
<organism evidence="7 8">
    <name type="scientific">Paramagnetospirillum magnetotacticum MS-1</name>
    <dbReference type="NCBI Taxonomy" id="272627"/>
    <lineage>
        <taxon>Bacteria</taxon>
        <taxon>Pseudomonadati</taxon>
        <taxon>Pseudomonadota</taxon>
        <taxon>Alphaproteobacteria</taxon>
        <taxon>Rhodospirillales</taxon>
        <taxon>Magnetospirillaceae</taxon>
        <taxon>Paramagnetospirillum</taxon>
    </lineage>
</organism>
<feature type="binding site" evidence="6">
    <location>
        <position position="90"/>
    </location>
    <ligand>
        <name>S-adenosyl-L-methionine</name>
        <dbReference type="ChEBI" id="CHEBI:59789"/>
    </ligand>
</feature>
<dbReference type="UniPathway" id="UPA00232"/>
<dbReference type="EC" id="2.1.1.163" evidence="6"/>
<comment type="caution">
    <text evidence="7">The sequence shown here is derived from an EMBL/GenBank/DDBJ whole genome shotgun (WGS) entry which is preliminary data.</text>
</comment>
<evidence type="ECO:0000256" key="5">
    <source>
        <dbReference type="ARBA" id="ARBA00022691"/>
    </source>
</evidence>
<keyword evidence="7" id="KW-0830">Ubiquinone</keyword>
<dbReference type="CDD" id="cd02440">
    <property type="entry name" value="AdoMet_MTases"/>
    <property type="match status" value="1"/>
</dbReference>
<comment type="similarity">
    <text evidence="6">Belongs to the class I-like SAM-binding methyltransferase superfamily. MenG/UbiE family.</text>
</comment>
<proteinExistence type="inferred from homology"/>
<comment type="catalytic activity">
    <reaction evidence="6">
        <text>a 2-demethylmenaquinol + S-adenosyl-L-methionine = a menaquinol + S-adenosyl-L-homocysteine + H(+)</text>
        <dbReference type="Rhea" id="RHEA:42640"/>
        <dbReference type="Rhea" id="RHEA-COMP:9539"/>
        <dbReference type="Rhea" id="RHEA-COMP:9563"/>
        <dbReference type="ChEBI" id="CHEBI:15378"/>
        <dbReference type="ChEBI" id="CHEBI:18151"/>
        <dbReference type="ChEBI" id="CHEBI:55437"/>
        <dbReference type="ChEBI" id="CHEBI:57856"/>
        <dbReference type="ChEBI" id="CHEBI:59789"/>
        <dbReference type="EC" id="2.1.1.163"/>
    </reaction>
</comment>
<dbReference type="InterPro" id="IPR004033">
    <property type="entry name" value="UbiE/COQ5_MeTrFase"/>
</dbReference>
<accession>A0A0C2YZP6</accession>
<sequence length="243" mass="26796">MTSSLSGTFGFQSVSPEEREKRIRAVFNAVAPRYDLMNDVMSFGIHRLWKRAMVKAARPASGQVLVDLAGGTGDVARLLAGRDRRVMVCDPSPEMMAVGEARSRGLGIQFVEGSAEAMPFESNSVDTLTMAFGLRNATSPEAALAEIFRVLKPGGWYVCLEFSRPWALIRPFYDFYSFHVIPRLGAWIAREPAAYAYLVESIRRFPDQRQLAGLMGDAGFERIAWRNLSAGIACLHSAVKPAS</sequence>
<dbReference type="PANTHER" id="PTHR43591">
    <property type="entry name" value="METHYLTRANSFERASE"/>
    <property type="match status" value="1"/>
</dbReference>
<dbReference type="GO" id="GO:0008425">
    <property type="term" value="F:2-methoxy-6-polyprenyl-1,4-benzoquinol methyltransferase activity"/>
    <property type="evidence" value="ECO:0007669"/>
    <property type="project" value="UniProtKB-UniRule"/>
</dbReference>
<dbReference type="GO" id="GO:0009234">
    <property type="term" value="P:menaquinone biosynthetic process"/>
    <property type="evidence" value="ECO:0007669"/>
    <property type="project" value="UniProtKB-UniRule"/>
</dbReference>
<dbReference type="EC" id="2.1.1.201" evidence="6"/>
<dbReference type="Gene3D" id="3.40.50.150">
    <property type="entry name" value="Vaccinia Virus protein VP39"/>
    <property type="match status" value="1"/>
</dbReference>
<evidence type="ECO:0000256" key="2">
    <source>
        <dbReference type="ARBA" id="ARBA00022603"/>
    </source>
</evidence>
<comment type="catalytic activity">
    <reaction evidence="6">
        <text>a 2-methoxy-6-(all-trans-polyprenyl)benzene-1,4-diol + S-adenosyl-L-methionine = a 5-methoxy-2-methyl-3-(all-trans-polyprenyl)benzene-1,4-diol + S-adenosyl-L-homocysteine + H(+)</text>
        <dbReference type="Rhea" id="RHEA:28286"/>
        <dbReference type="Rhea" id="RHEA-COMP:10858"/>
        <dbReference type="Rhea" id="RHEA-COMP:10859"/>
        <dbReference type="ChEBI" id="CHEBI:15378"/>
        <dbReference type="ChEBI" id="CHEBI:57856"/>
        <dbReference type="ChEBI" id="CHEBI:59789"/>
        <dbReference type="ChEBI" id="CHEBI:84166"/>
        <dbReference type="ChEBI" id="CHEBI:84167"/>
        <dbReference type="EC" id="2.1.1.201"/>
    </reaction>
</comment>
<dbReference type="GO" id="GO:0009060">
    <property type="term" value="P:aerobic respiration"/>
    <property type="evidence" value="ECO:0007669"/>
    <property type="project" value="UniProtKB-UniRule"/>
</dbReference>
<evidence type="ECO:0000313" key="8">
    <source>
        <dbReference type="Proteomes" id="UP000031971"/>
    </source>
</evidence>
<dbReference type="OrthoDB" id="9808140at2"/>
<keyword evidence="8" id="KW-1185">Reference proteome</keyword>
<dbReference type="UniPathway" id="UPA00079">
    <property type="reaction ID" value="UER00169"/>
</dbReference>
<comment type="pathway">
    <text evidence="6">Quinol/quinone metabolism; menaquinone biosynthesis; menaquinol from 1,4-dihydroxy-2-naphthoate: step 2/2.</text>
</comment>
<dbReference type="GO" id="GO:0043770">
    <property type="term" value="F:demethylmenaquinone methyltransferase activity"/>
    <property type="evidence" value="ECO:0007669"/>
    <property type="project" value="UniProtKB-UniRule"/>
</dbReference>
<evidence type="ECO:0000256" key="1">
    <source>
        <dbReference type="ARBA" id="ARBA00022428"/>
    </source>
</evidence>
<comment type="function">
    <text evidence="6">Methyltransferase required for the conversion of demethylmenaquinol (DMKH2) to menaquinol (MKH2) and the conversion of 2-polyprenyl-6-methoxy-1,4-benzoquinol (DDMQH2) to 2-polyprenyl-3-methyl-6-methoxy-1,4-benzoquinol (DMQH2).</text>
</comment>
<dbReference type="STRING" id="272627.CCC_02874"/>
<keyword evidence="5 6" id="KW-0949">S-adenosyl-L-methionine</keyword>
<dbReference type="EMBL" id="JXSL01000020">
    <property type="protein sequence ID" value="KIM00086.1"/>
    <property type="molecule type" value="Genomic_DNA"/>
</dbReference>
<keyword evidence="2 6" id="KW-0489">Methyltransferase</keyword>
<dbReference type="RefSeq" id="WP_041039850.1">
    <property type="nucleotide sequence ID" value="NZ_JXSL01000020.1"/>
</dbReference>
<keyword evidence="3 6" id="KW-0808">Transferase</keyword>
<comment type="caution">
    <text evidence="6">Lacks conserved residue(s) required for the propagation of feature annotation.</text>
</comment>
<evidence type="ECO:0000256" key="4">
    <source>
        <dbReference type="ARBA" id="ARBA00022688"/>
    </source>
</evidence>
<gene>
    <name evidence="6" type="primary">ubiE</name>
    <name evidence="7" type="ORF">CCC_02874</name>
</gene>
<reference evidence="7 8" key="1">
    <citation type="submission" date="2015-01" db="EMBL/GenBank/DDBJ databases">
        <title>Genome Sequence of Magnetospirillum magnetotacticum Strain MS-1.</title>
        <authorList>
            <person name="Marinov G.K."/>
            <person name="Smalley M.D."/>
            <person name="DeSalvo G."/>
        </authorList>
    </citation>
    <scope>NUCLEOTIDE SEQUENCE [LARGE SCALE GENOMIC DNA]</scope>
    <source>
        <strain evidence="7 8">MS-1</strain>
    </source>
</reference>
<protein>
    <recommendedName>
        <fullName evidence="6">Ubiquinone/menaquinone biosynthesis C-methyltransferase UbiE</fullName>
        <ecNumber evidence="6">2.1.1.163</ecNumber>
        <ecNumber evidence="6">2.1.1.201</ecNumber>
    </recommendedName>
    <alternativeName>
        <fullName evidence="6">2-methoxy-6-polyprenyl-1,4-benzoquinol methylase</fullName>
    </alternativeName>
    <alternativeName>
        <fullName evidence="6">Demethylmenaquinone methyltransferase</fullName>
    </alternativeName>
</protein>
<dbReference type="NCBIfam" id="TIGR01934">
    <property type="entry name" value="MenG_MenH_UbiE"/>
    <property type="match status" value="1"/>
</dbReference>
<dbReference type="SUPFAM" id="SSF53335">
    <property type="entry name" value="S-adenosyl-L-methionine-dependent methyltransferases"/>
    <property type="match status" value="1"/>
</dbReference>
<feature type="binding site" evidence="6">
    <location>
        <position position="72"/>
    </location>
    <ligand>
        <name>S-adenosyl-L-methionine</name>
        <dbReference type="ChEBI" id="CHEBI:59789"/>
    </ligand>
</feature>
<name>A0A0C2YZP6_PARME</name>
<dbReference type="GO" id="GO:0032259">
    <property type="term" value="P:methylation"/>
    <property type="evidence" value="ECO:0007669"/>
    <property type="project" value="UniProtKB-KW"/>
</dbReference>
<evidence type="ECO:0000256" key="3">
    <source>
        <dbReference type="ARBA" id="ARBA00022679"/>
    </source>
</evidence>
<dbReference type="PANTHER" id="PTHR43591:SF24">
    <property type="entry name" value="2-METHOXY-6-POLYPRENYL-1,4-BENZOQUINOL METHYLASE, MITOCHONDRIAL"/>
    <property type="match status" value="1"/>
</dbReference>
<keyword evidence="1 6" id="KW-0474">Menaquinone biosynthesis</keyword>
<dbReference type="PROSITE" id="PS01183">
    <property type="entry name" value="UBIE_1"/>
    <property type="match status" value="1"/>
</dbReference>
<dbReference type="HAMAP" id="MF_01813">
    <property type="entry name" value="MenG_UbiE_methyltr"/>
    <property type="match status" value="1"/>
</dbReference>
<dbReference type="Pfam" id="PF01209">
    <property type="entry name" value="Ubie_methyltran"/>
    <property type="match status" value="1"/>
</dbReference>
<evidence type="ECO:0000313" key="7">
    <source>
        <dbReference type="EMBL" id="KIM00086.1"/>
    </source>
</evidence>